<dbReference type="Gene3D" id="1.25.10.10">
    <property type="entry name" value="Leucine-rich Repeat Variant"/>
    <property type="match status" value="1"/>
</dbReference>
<dbReference type="GO" id="GO:0005829">
    <property type="term" value="C:cytosol"/>
    <property type="evidence" value="ECO:0007669"/>
    <property type="project" value="TreeGrafter"/>
</dbReference>
<organism evidence="5 6">
    <name type="scientific">Chlorella sorokiniana</name>
    <name type="common">Freshwater green alga</name>
    <dbReference type="NCBI Taxonomy" id="3076"/>
    <lineage>
        <taxon>Eukaryota</taxon>
        <taxon>Viridiplantae</taxon>
        <taxon>Chlorophyta</taxon>
        <taxon>core chlorophytes</taxon>
        <taxon>Trebouxiophyceae</taxon>
        <taxon>Chlorellales</taxon>
        <taxon>Chlorellaceae</taxon>
        <taxon>Chlorella clade</taxon>
        <taxon>Chlorella</taxon>
    </lineage>
</organism>
<protein>
    <submittedName>
        <fullName evidence="5">Ataxin-10-like</fullName>
    </submittedName>
</protein>
<dbReference type="InterPro" id="IPR016024">
    <property type="entry name" value="ARM-type_fold"/>
</dbReference>
<feature type="domain" description="Ataxin-10" evidence="4">
    <location>
        <begin position="421"/>
        <end position="519"/>
    </location>
</feature>
<dbReference type="PANTHER" id="PTHR13255:SF0">
    <property type="entry name" value="ATAXIN-10"/>
    <property type="match status" value="1"/>
</dbReference>
<dbReference type="STRING" id="3076.A0A2P6TIE1"/>
<evidence type="ECO:0000259" key="4">
    <source>
        <dbReference type="Pfam" id="PF09759"/>
    </source>
</evidence>
<dbReference type="Proteomes" id="UP000239899">
    <property type="component" value="Unassembled WGS sequence"/>
</dbReference>
<evidence type="ECO:0000256" key="1">
    <source>
        <dbReference type="ARBA" id="ARBA00022618"/>
    </source>
</evidence>
<reference evidence="5 6" key="1">
    <citation type="journal article" date="2018" name="Plant J.">
        <title>Genome sequences of Chlorella sorokiniana UTEX 1602 and Micractinium conductrix SAG 241.80: implications to maltose excretion by a green alga.</title>
        <authorList>
            <person name="Arriola M.B."/>
            <person name="Velmurugan N."/>
            <person name="Zhang Y."/>
            <person name="Plunkett M.H."/>
            <person name="Hondzo H."/>
            <person name="Barney B.M."/>
        </authorList>
    </citation>
    <scope>NUCLEOTIDE SEQUENCE [LARGE SCALE GENOMIC DNA]</scope>
    <source>
        <strain evidence="6">UTEX 1602</strain>
    </source>
</reference>
<accession>A0A2P6TIE1</accession>
<dbReference type="GO" id="GO:0051301">
    <property type="term" value="P:cell division"/>
    <property type="evidence" value="ECO:0007669"/>
    <property type="project" value="UniProtKB-KW"/>
</dbReference>
<keyword evidence="6" id="KW-1185">Reference proteome</keyword>
<dbReference type="AlphaFoldDB" id="A0A2P6TIE1"/>
<sequence length="537" mass="54731">MDQQELEALVAAARQGQSVLARLPQLLASVRALLDEIEAAGRGEAAQAAQAAPQQRLLLAFRAARNAAATGGPPAVEALLREGLLDAVRSTLALVSDATIALDWQLPAAVAQALANLCTARGEGAAAAWGALFPLQLTMLAHVNTGATQAATCLALLACCRAVDGAAADLAGPAGSQAMAALLCNHHRQLQQGEHNDNLCLLASHLAFRHDLLPALFDSLGGGGSSEDQQPGSTLALGGSAAQPTMAQVALLEALCAEAHDMPQLEQPAAAAAGEAPQTAQAGPATQFLVQLAQRLAASSKAAPLSAGQQQALQACLHLQRDLCARDDSGAGLSGGDNLVGQLQAAGFLPSLLAMLKALEPVQNPQRAAAAAAAAAAPAAGPSGLGSGAEASDSGMPMAQLAPQLAARAAAFPAAAPYSGFRSDLLSVVANAAHGRPSVQAEVQELGGVELVLAQCQLDRNSPLAREWALWAVRNLCEGNPAAQEAIRELQLCTTVDNEELQRLGVKLELDERSGKLRVTKREGKGSAANPLRKDGS</sequence>
<dbReference type="InterPro" id="IPR011989">
    <property type="entry name" value="ARM-like"/>
</dbReference>
<evidence type="ECO:0000256" key="3">
    <source>
        <dbReference type="SAM" id="MobiDB-lite"/>
    </source>
</evidence>
<comment type="caution">
    <text evidence="5">The sequence shown here is derived from an EMBL/GenBank/DDBJ whole genome shotgun (WGS) entry which is preliminary data.</text>
</comment>
<dbReference type="OrthoDB" id="379794at2759"/>
<evidence type="ECO:0000313" key="5">
    <source>
        <dbReference type="EMBL" id="PRW34036.1"/>
    </source>
</evidence>
<proteinExistence type="predicted"/>
<name>A0A2P6TIE1_CHLSO</name>
<dbReference type="PANTHER" id="PTHR13255">
    <property type="entry name" value="ATAXIN-10"/>
    <property type="match status" value="1"/>
</dbReference>
<dbReference type="Pfam" id="PF09759">
    <property type="entry name" value="Atx10homo_assoc"/>
    <property type="match status" value="1"/>
</dbReference>
<gene>
    <name evidence="5" type="ORF">C2E21_7494</name>
</gene>
<evidence type="ECO:0000313" key="6">
    <source>
        <dbReference type="Proteomes" id="UP000239899"/>
    </source>
</evidence>
<dbReference type="InterPro" id="IPR051374">
    <property type="entry name" value="Ataxin-10/CTR86_families"/>
</dbReference>
<evidence type="ECO:0000256" key="2">
    <source>
        <dbReference type="ARBA" id="ARBA00023306"/>
    </source>
</evidence>
<dbReference type="InterPro" id="IPR019156">
    <property type="entry name" value="Ataxin-10_domain"/>
</dbReference>
<keyword evidence="2" id="KW-0131">Cell cycle</keyword>
<feature type="region of interest" description="Disordered" evidence="3">
    <location>
        <begin position="517"/>
        <end position="537"/>
    </location>
</feature>
<dbReference type="EMBL" id="LHPG02000015">
    <property type="protein sequence ID" value="PRW34036.1"/>
    <property type="molecule type" value="Genomic_DNA"/>
</dbReference>
<dbReference type="SUPFAM" id="SSF48371">
    <property type="entry name" value="ARM repeat"/>
    <property type="match status" value="1"/>
</dbReference>
<keyword evidence="1" id="KW-0132">Cell division</keyword>